<feature type="transmembrane region" description="Helical" evidence="1">
    <location>
        <begin position="38"/>
        <end position="58"/>
    </location>
</feature>
<dbReference type="RefSeq" id="WP_012833043.1">
    <property type="nucleotide sequence ID" value="NC_013441.1"/>
</dbReference>
<organism evidence="2 3">
    <name type="scientific">Gordonia bronchialis (strain ATCC 25592 / DSM 43247 / BCRC 13721 / JCM 3198 / KCTC 3076 / NBRC 16047 / NCTC 10667)</name>
    <name type="common">Rhodococcus bronchialis</name>
    <dbReference type="NCBI Taxonomy" id="526226"/>
    <lineage>
        <taxon>Bacteria</taxon>
        <taxon>Bacillati</taxon>
        <taxon>Actinomycetota</taxon>
        <taxon>Actinomycetes</taxon>
        <taxon>Mycobacteriales</taxon>
        <taxon>Gordoniaceae</taxon>
        <taxon>Gordonia</taxon>
    </lineage>
</organism>
<protein>
    <submittedName>
        <fullName evidence="2">Uncharacterized protein</fullName>
    </submittedName>
</protein>
<proteinExistence type="predicted"/>
<dbReference type="KEGG" id="gbr:Gbro_1158"/>
<gene>
    <name evidence="2" type="ordered locus">Gbro_1158</name>
</gene>
<feature type="transmembrane region" description="Helical" evidence="1">
    <location>
        <begin position="107"/>
        <end position="127"/>
    </location>
</feature>
<dbReference type="HOGENOM" id="CLU_1545452_0_0_11"/>
<dbReference type="eggNOG" id="ENOG50349X2">
    <property type="taxonomic scope" value="Bacteria"/>
</dbReference>
<dbReference type="AlphaFoldDB" id="D0L514"/>
<accession>D0L514</accession>
<dbReference type="Proteomes" id="UP000001219">
    <property type="component" value="Chromosome"/>
</dbReference>
<keyword evidence="3" id="KW-1185">Reference proteome</keyword>
<sequence length="173" mass="17008">MHPAPPYASDALTRVGVSLVVPAVAVAAHGIAAGGAPHAEGVLISAGIGGLFALMSGVRRRSRVVAIASTTLLLTIAQVACHWAMAIGDAGHGVHATGAAPMLLTHAVAIPLSAVLLILAATLADLLTSSIRALSPRPAPRIPGRPQPAVDAPVLVSGPVFGGPGVRGPPVAA</sequence>
<keyword evidence="1" id="KW-1133">Transmembrane helix</keyword>
<evidence type="ECO:0000313" key="3">
    <source>
        <dbReference type="Proteomes" id="UP000001219"/>
    </source>
</evidence>
<keyword evidence="1" id="KW-0812">Transmembrane</keyword>
<dbReference type="STRING" id="526226.Gbro_1158"/>
<reference evidence="2 3" key="2">
    <citation type="journal article" date="2010" name="Stand. Genomic Sci.">
        <title>Complete genome sequence of Gordonia bronchialis type strain (3410).</title>
        <authorList>
            <person name="Ivanova N."/>
            <person name="Sikorski J."/>
            <person name="Jando M."/>
            <person name="Lapidus A."/>
            <person name="Nolan M."/>
            <person name="Lucas S."/>
            <person name="Del Rio T.G."/>
            <person name="Tice H."/>
            <person name="Copeland A."/>
            <person name="Cheng J.F."/>
            <person name="Chen F."/>
            <person name="Bruce D."/>
            <person name="Goodwin L."/>
            <person name="Pitluck S."/>
            <person name="Mavromatis K."/>
            <person name="Ovchinnikova G."/>
            <person name="Pati A."/>
            <person name="Chen A."/>
            <person name="Palaniappan K."/>
            <person name="Land M."/>
            <person name="Hauser L."/>
            <person name="Chang Y.J."/>
            <person name="Jeffries C.D."/>
            <person name="Chain P."/>
            <person name="Saunders E."/>
            <person name="Han C."/>
            <person name="Detter J.C."/>
            <person name="Brettin T."/>
            <person name="Rohde M."/>
            <person name="Goker M."/>
            <person name="Bristow J."/>
            <person name="Eisen J.A."/>
            <person name="Markowitz V."/>
            <person name="Hugenholtz P."/>
            <person name="Klenk H.P."/>
            <person name="Kyrpides N.C."/>
        </authorList>
    </citation>
    <scope>NUCLEOTIDE SEQUENCE [LARGE SCALE GENOMIC DNA]</scope>
    <source>
        <strain evidence="3">ATCC 25592 / DSM 43247 / BCRC 13721 / JCM 3198 / KCTC 3076 / NBRC 16047 / NCTC 10667</strain>
    </source>
</reference>
<dbReference type="OrthoDB" id="4382014at2"/>
<evidence type="ECO:0000313" key="2">
    <source>
        <dbReference type="EMBL" id="ACY20466.1"/>
    </source>
</evidence>
<name>D0L514_GORB4</name>
<feature type="transmembrane region" description="Helical" evidence="1">
    <location>
        <begin position="65"/>
        <end position="87"/>
    </location>
</feature>
<evidence type="ECO:0000256" key="1">
    <source>
        <dbReference type="SAM" id="Phobius"/>
    </source>
</evidence>
<feature type="transmembrane region" description="Helical" evidence="1">
    <location>
        <begin position="12"/>
        <end position="32"/>
    </location>
</feature>
<dbReference type="EMBL" id="CP001802">
    <property type="protein sequence ID" value="ACY20466.1"/>
    <property type="molecule type" value="Genomic_DNA"/>
</dbReference>
<reference evidence="3" key="1">
    <citation type="submission" date="2009-10" db="EMBL/GenBank/DDBJ databases">
        <title>The complete chromosome of Gordonia bronchialis DSM 43247.</title>
        <authorList>
            <consortium name="US DOE Joint Genome Institute (JGI-PGF)"/>
            <person name="Lucas S."/>
            <person name="Copeland A."/>
            <person name="Lapidus A."/>
            <person name="Glavina del Rio T."/>
            <person name="Dalin E."/>
            <person name="Tice H."/>
            <person name="Bruce D."/>
            <person name="Goodwin L."/>
            <person name="Pitluck S."/>
            <person name="Kyrpides N."/>
            <person name="Mavromatis K."/>
            <person name="Ivanova N."/>
            <person name="Ovchinnikova G."/>
            <person name="Saunders E."/>
            <person name="Brettin T."/>
            <person name="Detter J.C."/>
            <person name="Han C."/>
            <person name="Larimer F."/>
            <person name="Land M."/>
            <person name="Hauser L."/>
            <person name="Markowitz V."/>
            <person name="Cheng J.-F."/>
            <person name="Hugenholtz P."/>
            <person name="Woyke T."/>
            <person name="Wu D."/>
            <person name="Jando M."/>
            <person name="Schneider S."/>
            <person name="Goeker M."/>
            <person name="Klenk H.-P."/>
            <person name="Eisen J.A."/>
        </authorList>
    </citation>
    <scope>NUCLEOTIDE SEQUENCE [LARGE SCALE GENOMIC DNA]</scope>
    <source>
        <strain evidence="3">ATCC 25592 / DSM 43247 / BCRC 13721 / JCM 3198 / KCTC 3076 / NBRC 16047 / NCTC 10667</strain>
    </source>
</reference>
<keyword evidence="1" id="KW-0472">Membrane</keyword>